<dbReference type="RefSeq" id="WP_046663219.1">
    <property type="nucleotide sequence ID" value="NZ_CP011304.1"/>
</dbReference>
<dbReference type="PATRIC" id="fig|1641812.3.peg.4018"/>
<dbReference type="InterPro" id="IPR017601">
    <property type="entry name" value="DGQHR-contain_dom"/>
</dbReference>
<name>A0A0F6U7B8_MICAE</name>
<dbReference type="EMBL" id="CP011304">
    <property type="protein sequence ID" value="AKE66212.1"/>
    <property type="molecule type" value="Genomic_DNA"/>
</dbReference>
<reference evidence="1 2" key="1">
    <citation type="journal article" date="2015" name="Genome Announc.">
        <title>Complete Genome Sequence of Microcystis aeruginosa NIES-2549, a Bloom-Forming Cyanobacterium from Lake Kasumigaura, Japan.</title>
        <authorList>
            <person name="Yamaguchi H."/>
            <person name="Suzuki S."/>
            <person name="Tanabe Y."/>
            <person name="Osana Y."/>
            <person name="Shimura Y."/>
            <person name="Ishida K."/>
            <person name="Kawachi M."/>
        </authorList>
    </citation>
    <scope>NUCLEOTIDE SEQUENCE [LARGE SCALE GENOMIC DNA]</scope>
    <source>
        <strain evidence="1 2">NIES-2549</strain>
    </source>
</reference>
<accession>A0A0F6U7B8</accession>
<evidence type="ECO:0000313" key="2">
    <source>
        <dbReference type="Proteomes" id="UP000034103"/>
    </source>
</evidence>
<evidence type="ECO:0000313" key="1">
    <source>
        <dbReference type="EMBL" id="AKE66212.1"/>
    </source>
</evidence>
<dbReference type="Pfam" id="PF14072">
    <property type="entry name" value="DndB"/>
    <property type="match status" value="1"/>
</dbReference>
<organism evidence="1 2">
    <name type="scientific">Microcystis aeruginosa NIES-2549</name>
    <dbReference type="NCBI Taxonomy" id="1641812"/>
    <lineage>
        <taxon>Bacteria</taxon>
        <taxon>Bacillati</taxon>
        <taxon>Cyanobacteriota</taxon>
        <taxon>Cyanophyceae</taxon>
        <taxon>Oscillatoriophycideae</taxon>
        <taxon>Chroococcales</taxon>
        <taxon>Microcystaceae</taxon>
        <taxon>Microcystis</taxon>
    </lineage>
</organism>
<dbReference type="InterPro" id="IPR017642">
    <property type="entry name" value="DNA_S_mod_DndB"/>
</dbReference>
<gene>
    <name evidence="1" type="ORF">MYAER_3882</name>
</gene>
<dbReference type="HOGENOM" id="CLU_036711_1_0_3"/>
<dbReference type="NCBIfam" id="TIGR03187">
    <property type="entry name" value="DGQHR"/>
    <property type="match status" value="1"/>
</dbReference>
<sequence length="411" mass="46214">MTQITSAVNDDGYRSSADLVHCQRQDEAQTLAFADSATSGARVFICHVYEQGGRTHLVFSLPCSLLIELAKLQSAEAKKNKSNADEVMNRPLILQHVNEIAKYLQDTDQYILPPFIFNSNTPIKVFTYGAGPVKFGYAVMPIDVELYVTDGQHRLKAIEKVLPEKPDLRNDSVTVLVVQEADMDQIHQDFADCAKNKPIPPALLAAFDVTDPLAKLTRTITKDLVIFNGRIDKISRTIGKDAKYMFTMSQLRIGVAEFLFGSSRKPVIESHSRQSKSEFLLMLERLKIFYTEFAKNNDTWRLLLQPASQTVNLNLYDLRQQRVDFNTVGFQVLSRIGHFIFFGQEFTDLQREALIKALAGLDYTRDSALWLNSIVIDDAGAKKIVTQTTAVDKAFKIARDAVQEKTGIVLI</sequence>
<protein>
    <submittedName>
        <fullName evidence="1">DNA sulfur modification protein DndB</fullName>
    </submittedName>
</protein>
<dbReference type="CDD" id="cd16412">
    <property type="entry name" value="dndB"/>
    <property type="match status" value="1"/>
</dbReference>
<dbReference type="AlphaFoldDB" id="A0A0F6U7B8"/>
<dbReference type="Proteomes" id="UP000034103">
    <property type="component" value="Chromosome"/>
</dbReference>
<proteinExistence type="predicted"/>